<dbReference type="OrthoDB" id="2339326at2"/>
<name>A0A1E5GWI9_9ENTE</name>
<dbReference type="STRING" id="903983.BCR23_03465"/>
<gene>
    <name evidence="4" type="ORF">BCR23_03465</name>
</gene>
<evidence type="ECO:0000313" key="4">
    <source>
        <dbReference type="EMBL" id="OEG17078.1"/>
    </source>
</evidence>
<dbReference type="Pfam" id="PF16403">
    <property type="entry name" value="Bact_surface_Ig-like"/>
    <property type="match status" value="1"/>
</dbReference>
<dbReference type="Gene3D" id="2.60.40.10">
    <property type="entry name" value="Immunoglobulins"/>
    <property type="match status" value="3"/>
</dbReference>
<evidence type="ECO:0000313" key="5">
    <source>
        <dbReference type="Proteomes" id="UP000094764"/>
    </source>
</evidence>
<evidence type="ECO:0000256" key="1">
    <source>
        <dbReference type="SAM" id="SignalP"/>
    </source>
</evidence>
<dbReference type="Proteomes" id="UP000094764">
    <property type="component" value="Unassembled WGS sequence"/>
</dbReference>
<dbReference type="RefSeq" id="WP_069634400.1">
    <property type="nucleotide sequence ID" value="NZ_JXKZ01000002.1"/>
</dbReference>
<comment type="caution">
    <text evidence="4">The sequence shown here is derived from an EMBL/GenBank/DDBJ whole genome shotgun (WGS) entry which is preliminary data.</text>
</comment>
<dbReference type="EMBL" id="MIKB01000012">
    <property type="protein sequence ID" value="OEG17078.1"/>
    <property type="molecule type" value="Genomic_DNA"/>
</dbReference>
<feature type="domain" description="Bacterial Ig" evidence="3">
    <location>
        <begin position="508"/>
        <end position="584"/>
    </location>
</feature>
<organism evidence="4 5">
    <name type="scientific">Enterococcus quebecensis</name>
    <dbReference type="NCBI Taxonomy" id="903983"/>
    <lineage>
        <taxon>Bacteria</taxon>
        <taxon>Bacillati</taxon>
        <taxon>Bacillota</taxon>
        <taxon>Bacilli</taxon>
        <taxon>Lactobacillales</taxon>
        <taxon>Enterococcaceae</taxon>
        <taxon>Enterococcus</taxon>
    </lineage>
</organism>
<feature type="signal peptide" evidence="1">
    <location>
        <begin position="1"/>
        <end position="27"/>
    </location>
</feature>
<protein>
    <recommendedName>
        <fullName evidence="6">Pesticidal crystal protein Cry22Aa Ig-like domain-containing protein</fullName>
    </recommendedName>
</protein>
<feature type="domain" description="Pesticidal crystal protein Cry22Aa Ig-like" evidence="2">
    <location>
        <begin position="190"/>
        <end position="253"/>
    </location>
</feature>
<accession>A0A1E5GWI9</accession>
<dbReference type="InterPro" id="IPR013783">
    <property type="entry name" value="Ig-like_fold"/>
</dbReference>
<dbReference type="AlphaFoldDB" id="A0A1E5GWI9"/>
<dbReference type="Pfam" id="PF17936">
    <property type="entry name" value="Big_6"/>
    <property type="match status" value="3"/>
</dbReference>
<feature type="domain" description="Bacterial Ig" evidence="3">
    <location>
        <begin position="263"/>
        <end position="338"/>
    </location>
</feature>
<keyword evidence="5" id="KW-1185">Reference proteome</keyword>
<evidence type="ECO:0000259" key="3">
    <source>
        <dbReference type="Pfam" id="PF17936"/>
    </source>
</evidence>
<reference evidence="5" key="1">
    <citation type="submission" date="2016-09" db="EMBL/GenBank/DDBJ databases">
        <authorList>
            <person name="Gulvik C.A."/>
        </authorList>
    </citation>
    <scope>NUCLEOTIDE SEQUENCE [LARGE SCALE GENOMIC DNA]</scope>
    <source>
        <strain evidence="5">LMG 26306</strain>
    </source>
</reference>
<dbReference type="InterPro" id="IPR041498">
    <property type="entry name" value="Big_6"/>
</dbReference>
<keyword evidence="1" id="KW-0732">Signal</keyword>
<proteinExistence type="predicted"/>
<evidence type="ECO:0008006" key="6">
    <source>
        <dbReference type="Google" id="ProtNLM"/>
    </source>
</evidence>
<evidence type="ECO:0000259" key="2">
    <source>
        <dbReference type="Pfam" id="PF16403"/>
    </source>
</evidence>
<feature type="domain" description="Bacterial Ig" evidence="3">
    <location>
        <begin position="346"/>
        <end position="422"/>
    </location>
</feature>
<dbReference type="InterPro" id="IPR032179">
    <property type="entry name" value="Cry22Aa_Ig-like"/>
</dbReference>
<feature type="chain" id="PRO_5038533376" description="Pesticidal crystal protein Cry22Aa Ig-like domain-containing protein" evidence="1">
    <location>
        <begin position="28"/>
        <end position="585"/>
    </location>
</feature>
<sequence>MFFQFNKSKINLYYLLFICFFVSAGFANEVSAEAINEQDAFTNQIGLEAKVEIPERSIISEAQIQKTANWDKYKYNSFEGDLLNEGHISTRTSMIRVTKQNSYWDRYVDVIILDESGKTNYASGRINVHGKETYISLKSGVLKPNTTYLLGVNERWLLTGIIADSYPLGYFKVSSGQTHTPPTIEASDRKIPSNTSFDYMEGVSAYDENGEDISSLISYSGMVNTSQEGNYLVTYSVTDKNNLTTTKTINVTVFKPEPEHLEKPVVNTVTEEDMLVTGTAVPNTSINIIVDQDKYRSAVSQSGEFSINLEQAYPKGTQIEAYVENEQGDRSESTFSTVQPAHTALEKPVLNEITDKDTVVTGSAKPNTQIDLIMGVDKYREKVGSDGTFSITLDQTYPAGTGVEAFITDEQGHKSESTKTIVKSANDEIGVNPIYTSDSIITGKTIPNAKIEVSIENMRARIYEGTSDSKGNFIIDMKGKTYPAATQVEVTVFFPDGTKKSKKVIVYPKIPSVNTINEVSRELTGTADSNASIKVSSSSGLFFGGEADTAGNFRIPVSGLKQGDILSVYQTSNGIDSDVITITVQ</sequence>